<protein>
    <submittedName>
        <fullName evidence="5">Soluble lytic murein transglycosylase</fullName>
    </submittedName>
</protein>
<sequence length="377" mass="39121">MTAVSTSIDSPLASTNDSEATSWKHPLRKLGRGFFLVTHSSMALVGIGAVLSAGVLAAQPELRDDAAAHVVDWLTPGEAAQPALESLTADAAAVFASSASAVESTPVVPAATTEARFPATDPADLPRQQAAVTYWISKKYRVAPEPVGLLVKEAFAVGSQEKIDPSLILAIMAIESSFNPFAQSTVGAQGLMQVMTKIHSDKYADLGGNLAAFDPVSNLRVGVKVLKETIARAGSLRGGLKYYVGAANLPTDQGYGDKVLAEYARIQAVAQGRTVASNAQLPVKEPQAPKAASVKLAAAKPQAEAADGRKRTQIAAAPMQASYSKRNSPSSVDGSAPLVQRALAKGNMKTDGARRLELARNDAGMTTDSGAADSATQ</sequence>
<feature type="transmembrane region" description="Helical" evidence="3">
    <location>
        <begin position="34"/>
        <end position="58"/>
    </location>
</feature>
<dbReference type="RefSeq" id="WP_327020818.1">
    <property type="nucleotide sequence ID" value="NZ_FOCW01000005.1"/>
</dbReference>
<dbReference type="Proteomes" id="UP000199531">
    <property type="component" value="Unassembled WGS sequence"/>
</dbReference>
<feature type="domain" description="Transglycosylase SLT" evidence="4">
    <location>
        <begin position="158"/>
        <end position="235"/>
    </location>
</feature>
<dbReference type="AlphaFoldDB" id="A0A1H8IXZ4"/>
<dbReference type="InterPro" id="IPR023346">
    <property type="entry name" value="Lysozyme-like_dom_sf"/>
</dbReference>
<dbReference type="Pfam" id="PF01464">
    <property type="entry name" value="SLT"/>
    <property type="match status" value="1"/>
</dbReference>
<dbReference type="CDD" id="cd00254">
    <property type="entry name" value="LT-like"/>
    <property type="match status" value="1"/>
</dbReference>
<evidence type="ECO:0000256" key="1">
    <source>
        <dbReference type="ARBA" id="ARBA00007734"/>
    </source>
</evidence>
<feature type="region of interest" description="Disordered" evidence="2">
    <location>
        <begin position="318"/>
        <end position="377"/>
    </location>
</feature>
<reference evidence="5 6" key="1">
    <citation type="submission" date="2016-10" db="EMBL/GenBank/DDBJ databases">
        <authorList>
            <person name="de Groot N.N."/>
        </authorList>
    </citation>
    <scope>NUCLEOTIDE SEQUENCE [LARGE SCALE GENOMIC DNA]</scope>
    <source>
        <strain evidence="5 6">DSM 15123</strain>
    </source>
</reference>
<dbReference type="SUPFAM" id="SSF53955">
    <property type="entry name" value="Lysozyme-like"/>
    <property type="match status" value="1"/>
</dbReference>
<evidence type="ECO:0000313" key="6">
    <source>
        <dbReference type="Proteomes" id="UP000199531"/>
    </source>
</evidence>
<accession>A0A1H8IXZ4</accession>
<gene>
    <name evidence="5" type="ORF">SAMN02745977_01884</name>
</gene>
<comment type="similarity">
    <text evidence="1">Belongs to the transglycosylase Slt family.</text>
</comment>
<feature type="compositionally biased region" description="Basic and acidic residues" evidence="2">
    <location>
        <begin position="351"/>
        <end position="360"/>
    </location>
</feature>
<proteinExistence type="inferred from homology"/>
<dbReference type="InterPro" id="IPR008258">
    <property type="entry name" value="Transglycosylase_SLT_dom_1"/>
</dbReference>
<dbReference type="STRING" id="1121117.SAMN02745977_01884"/>
<dbReference type="EMBL" id="FOCW01000005">
    <property type="protein sequence ID" value="SEN72906.1"/>
    <property type="molecule type" value="Genomic_DNA"/>
</dbReference>
<feature type="compositionally biased region" description="Polar residues" evidence="2">
    <location>
        <begin position="364"/>
        <end position="377"/>
    </location>
</feature>
<dbReference type="Gene3D" id="1.10.530.10">
    <property type="match status" value="1"/>
</dbReference>
<dbReference type="PANTHER" id="PTHR37423:SF2">
    <property type="entry name" value="MEMBRANE-BOUND LYTIC MUREIN TRANSGLYCOSYLASE C"/>
    <property type="match status" value="1"/>
</dbReference>
<keyword evidence="3" id="KW-1133">Transmembrane helix</keyword>
<evidence type="ECO:0000259" key="4">
    <source>
        <dbReference type="Pfam" id="PF01464"/>
    </source>
</evidence>
<keyword evidence="3" id="KW-0472">Membrane</keyword>
<evidence type="ECO:0000256" key="2">
    <source>
        <dbReference type="SAM" id="MobiDB-lite"/>
    </source>
</evidence>
<feature type="compositionally biased region" description="Polar residues" evidence="2">
    <location>
        <begin position="321"/>
        <end position="333"/>
    </location>
</feature>
<organism evidence="5 6">
    <name type="scientific">Brachymonas denitrificans DSM 15123</name>
    <dbReference type="NCBI Taxonomy" id="1121117"/>
    <lineage>
        <taxon>Bacteria</taxon>
        <taxon>Pseudomonadati</taxon>
        <taxon>Pseudomonadota</taxon>
        <taxon>Betaproteobacteria</taxon>
        <taxon>Burkholderiales</taxon>
        <taxon>Comamonadaceae</taxon>
        <taxon>Brachymonas</taxon>
    </lineage>
</organism>
<dbReference type="PANTHER" id="PTHR37423">
    <property type="entry name" value="SOLUBLE LYTIC MUREIN TRANSGLYCOSYLASE-RELATED"/>
    <property type="match status" value="1"/>
</dbReference>
<keyword evidence="6" id="KW-1185">Reference proteome</keyword>
<evidence type="ECO:0000313" key="5">
    <source>
        <dbReference type="EMBL" id="SEN72906.1"/>
    </source>
</evidence>
<name>A0A1H8IXZ4_9BURK</name>
<feature type="compositionally biased region" description="Polar residues" evidence="2">
    <location>
        <begin position="1"/>
        <end position="21"/>
    </location>
</feature>
<evidence type="ECO:0000256" key="3">
    <source>
        <dbReference type="SAM" id="Phobius"/>
    </source>
</evidence>
<keyword evidence="3" id="KW-0812">Transmembrane</keyword>
<feature type="region of interest" description="Disordered" evidence="2">
    <location>
        <begin position="1"/>
        <end position="22"/>
    </location>
</feature>